<keyword evidence="2" id="KW-1185">Reference proteome</keyword>
<dbReference type="EMBL" id="CP081303">
    <property type="protein sequence ID" value="QZE15592.1"/>
    <property type="molecule type" value="Genomic_DNA"/>
</dbReference>
<protein>
    <submittedName>
        <fullName evidence="1">5'-nucleotidase C-terminal domain-containing protein</fullName>
    </submittedName>
</protein>
<accession>A0AC61NIR4</accession>
<proteinExistence type="predicted"/>
<organism evidence="1 2">
    <name type="scientific">Halosquirtibacter laminarini</name>
    <dbReference type="NCBI Taxonomy" id="3374600"/>
    <lineage>
        <taxon>Bacteria</taxon>
        <taxon>Pseudomonadati</taxon>
        <taxon>Bacteroidota</taxon>
        <taxon>Bacteroidia</taxon>
        <taxon>Marinilabiliales</taxon>
        <taxon>Prolixibacteraceae</taxon>
        <taxon>Halosquirtibacter</taxon>
    </lineage>
</organism>
<reference evidence="1" key="1">
    <citation type="submission" date="2021-08" db="EMBL/GenBank/DDBJ databases">
        <title>Novel anaerobic bacterium isolated from sea squirt in East Sea, Republic of Korea.</title>
        <authorList>
            <person name="Nguyen T.H."/>
            <person name="Li Z."/>
            <person name="Lee Y.-J."/>
            <person name="Ko J."/>
            <person name="Kim S.-G."/>
        </authorList>
    </citation>
    <scope>NUCLEOTIDE SEQUENCE</scope>
    <source>
        <strain evidence="1">KCTC 25031</strain>
    </source>
</reference>
<sequence>MVKILNRYLSRWYLAAFLWGLLGTSCSTNTEPYSYKKASYKYYLVDNNYDSENKVSNLIKPYRDKLNKDMNRVIGEASVNMFKGRPEALLSNFCADLLLSEGKAYAKTHAEVDRIDFSMLNNGGLRVPISKGKITVENIFQLMPFENEVVLLQLSGAQAKQFLNYIAYRGGESVSGVRFVIHDKKADKVLLNNQKLNSSKMYWLITSDYIADGGDGSGALKKANKRINTGIKLRDLFITYIENQTKEGNNITSKLDGRIQNGK</sequence>
<gene>
    <name evidence="1" type="ORF">K4L44_07090</name>
</gene>
<evidence type="ECO:0000313" key="1">
    <source>
        <dbReference type="EMBL" id="QZE15592.1"/>
    </source>
</evidence>
<evidence type="ECO:0000313" key="2">
    <source>
        <dbReference type="Proteomes" id="UP000826212"/>
    </source>
</evidence>
<dbReference type="Proteomes" id="UP000826212">
    <property type="component" value="Chromosome"/>
</dbReference>
<name>A0AC61NIR4_9BACT</name>